<reference evidence="2" key="1">
    <citation type="submission" date="2015-07" db="EMBL/GenBank/DDBJ databases">
        <title>Draft genome sequence of Acetobacterium bakii DSM 8293, a potential psychrophilic chemical producer through syngas fermentation.</title>
        <authorList>
            <person name="Song Y."/>
            <person name="Hwang S."/>
            <person name="Cho B.-K."/>
        </authorList>
    </citation>
    <scope>NUCLEOTIDE SEQUENCE [LARGE SCALE GENOMIC DNA]</scope>
    <source>
        <strain evidence="2">DSM 8239</strain>
    </source>
</reference>
<dbReference type="STRING" id="52689.AKG39_04220"/>
<evidence type="ECO:0000313" key="1">
    <source>
        <dbReference type="EMBL" id="KNZ42932.1"/>
    </source>
</evidence>
<gene>
    <name evidence="1" type="ORF">AKG39_04220</name>
</gene>
<evidence type="ECO:0000313" key="2">
    <source>
        <dbReference type="Proteomes" id="UP000036873"/>
    </source>
</evidence>
<comment type="caution">
    <text evidence="1">The sequence shown here is derived from an EMBL/GenBank/DDBJ whole genome shotgun (WGS) entry which is preliminary data.</text>
</comment>
<dbReference type="EMBL" id="LGYO01000008">
    <property type="protein sequence ID" value="KNZ42932.1"/>
    <property type="molecule type" value="Genomic_DNA"/>
</dbReference>
<accession>A0A0L6U3L8</accession>
<dbReference type="AlphaFoldDB" id="A0A0L6U3L8"/>
<sequence>MVASDCRQIKKVSFGDNGNIMLSASWRTGDSLYDHAADNDLPLSPGRVCRQTQATVRVAFFMALFDKSGGLEKMFKI</sequence>
<name>A0A0L6U3L8_9FIRM</name>
<organism evidence="1 2">
    <name type="scientific">Acetobacterium bakii</name>
    <dbReference type="NCBI Taxonomy" id="52689"/>
    <lineage>
        <taxon>Bacteria</taxon>
        <taxon>Bacillati</taxon>
        <taxon>Bacillota</taxon>
        <taxon>Clostridia</taxon>
        <taxon>Eubacteriales</taxon>
        <taxon>Eubacteriaceae</taxon>
        <taxon>Acetobacterium</taxon>
    </lineage>
</organism>
<dbReference type="Proteomes" id="UP000036873">
    <property type="component" value="Unassembled WGS sequence"/>
</dbReference>
<protein>
    <submittedName>
        <fullName evidence="1">Uncharacterized protein</fullName>
    </submittedName>
</protein>
<keyword evidence="2" id="KW-1185">Reference proteome</keyword>
<proteinExistence type="predicted"/>